<comment type="catalytic activity">
    <reaction evidence="1 8">
        <text>Thiol-dependent hydrolysis of ester, thioester, amide, peptide and isopeptide bonds formed by the C-terminal Gly of ubiquitin (a 76-residue protein attached to proteins as an intracellular targeting signal).</text>
        <dbReference type="EC" id="3.4.19.12"/>
    </reaction>
</comment>
<evidence type="ECO:0000313" key="11">
    <source>
        <dbReference type="Proteomes" id="UP000013827"/>
    </source>
</evidence>
<dbReference type="STRING" id="2903.R1F3B5"/>
<dbReference type="InterPro" id="IPR036959">
    <property type="entry name" value="Peptidase_C12_UCH_sf"/>
</dbReference>
<dbReference type="RefSeq" id="XP_005782155.1">
    <property type="nucleotide sequence ID" value="XM_005782098.1"/>
</dbReference>
<feature type="domain" description="UCH catalytic" evidence="9">
    <location>
        <begin position="7"/>
        <end position="239"/>
    </location>
</feature>
<name>A0A0D3K1U1_EMIH1</name>
<protein>
    <recommendedName>
        <fullName evidence="8">Ubiquitin carboxyl-terminal hydrolase</fullName>
        <ecNumber evidence="8">3.4.19.12</ecNumber>
    </recommendedName>
</protein>
<dbReference type="PaxDb" id="2903-EOD29726"/>
<dbReference type="AlphaFoldDB" id="A0A0D3K1U1"/>
<dbReference type="InterPro" id="IPR038765">
    <property type="entry name" value="Papain-like_cys_pep_sf"/>
</dbReference>
<keyword evidence="5 8" id="KW-0378">Hydrolase</keyword>
<dbReference type="PRINTS" id="PR00707">
    <property type="entry name" value="UBCTHYDRLASE"/>
</dbReference>
<dbReference type="PROSITE" id="PS52048">
    <property type="entry name" value="UCH_DOMAIN"/>
    <property type="match status" value="1"/>
</dbReference>
<evidence type="ECO:0000256" key="1">
    <source>
        <dbReference type="ARBA" id="ARBA00000707"/>
    </source>
</evidence>
<sequence>MSSPPPGWPPLASSPAALTDLARALGATDATLSDVLGLDDDLLALLPSPCLALILIYPTVSAAESFWAERCEPSKLRPVFLRQRVGGSCGTVALLHALSNSTPALAVEPGSPLEELLSTPEPGDGEAALVARRSEWLANSTAVRAAHERCTRLAVLDGRQPHARVVAGISTCATGFLSAAAAEAAALMATVGRAEAAAAGDGAVGGADAAPRSALNAFSMLAMSAAPREVGTREGAGGV</sequence>
<dbReference type="KEGG" id="ehx:EMIHUDRAFT_113629"/>
<dbReference type="Gene3D" id="3.40.532.10">
    <property type="entry name" value="Peptidase C12, ubiquitin carboxyl-terminal hydrolase"/>
    <property type="match status" value="1"/>
</dbReference>
<dbReference type="GO" id="GO:0016579">
    <property type="term" value="P:protein deubiquitination"/>
    <property type="evidence" value="ECO:0007669"/>
    <property type="project" value="TreeGrafter"/>
</dbReference>
<dbReference type="PANTHER" id="PTHR10589">
    <property type="entry name" value="UBIQUITIN CARBOXYL-TERMINAL HYDROLASE"/>
    <property type="match status" value="1"/>
</dbReference>
<dbReference type="InterPro" id="IPR001578">
    <property type="entry name" value="Peptidase_C12_UCH"/>
</dbReference>
<evidence type="ECO:0000256" key="8">
    <source>
        <dbReference type="RuleBase" id="RU361215"/>
    </source>
</evidence>
<evidence type="ECO:0000259" key="9">
    <source>
        <dbReference type="PROSITE" id="PS52048"/>
    </source>
</evidence>
<reference evidence="10" key="2">
    <citation type="submission" date="2024-10" db="UniProtKB">
        <authorList>
            <consortium name="EnsemblProtists"/>
        </authorList>
    </citation>
    <scope>IDENTIFICATION</scope>
</reference>
<dbReference type="GO" id="GO:0005737">
    <property type="term" value="C:cytoplasm"/>
    <property type="evidence" value="ECO:0007669"/>
    <property type="project" value="TreeGrafter"/>
</dbReference>
<evidence type="ECO:0000313" key="10">
    <source>
        <dbReference type="EnsemblProtists" id="EOD29726"/>
    </source>
</evidence>
<keyword evidence="4 8" id="KW-0833">Ubl conjugation pathway</keyword>
<dbReference type="Pfam" id="PF01088">
    <property type="entry name" value="Peptidase_C12"/>
    <property type="match status" value="1"/>
</dbReference>
<reference evidence="11" key="1">
    <citation type="journal article" date="2013" name="Nature">
        <title>Pan genome of the phytoplankton Emiliania underpins its global distribution.</title>
        <authorList>
            <person name="Read B.A."/>
            <person name="Kegel J."/>
            <person name="Klute M.J."/>
            <person name="Kuo A."/>
            <person name="Lefebvre S.C."/>
            <person name="Maumus F."/>
            <person name="Mayer C."/>
            <person name="Miller J."/>
            <person name="Monier A."/>
            <person name="Salamov A."/>
            <person name="Young J."/>
            <person name="Aguilar M."/>
            <person name="Claverie J.M."/>
            <person name="Frickenhaus S."/>
            <person name="Gonzalez K."/>
            <person name="Herman E.K."/>
            <person name="Lin Y.C."/>
            <person name="Napier J."/>
            <person name="Ogata H."/>
            <person name="Sarno A.F."/>
            <person name="Shmutz J."/>
            <person name="Schroeder D."/>
            <person name="de Vargas C."/>
            <person name="Verret F."/>
            <person name="von Dassow P."/>
            <person name="Valentin K."/>
            <person name="Van de Peer Y."/>
            <person name="Wheeler G."/>
            <person name="Dacks J.B."/>
            <person name="Delwiche C.F."/>
            <person name="Dyhrman S.T."/>
            <person name="Glockner G."/>
            <person name="John U."/>
            <person name="Richards T."/>
            <person name="Worden A.Z."/>
            <person name="Zhang X."/>
            <person name="Grigoriev I.V."/>
            <person name="Allen A.E."/>
            <person name="Bidle K."/>
            <person name="Borodovsky M."/>
            <person name="Bowler C."/>
            <person name="Brownlee C."/>
            <person name="Cock J.M."/>
            <person name="Elias M."/>
            <person name="Gladyshev V.N."/>
            <person name="Groth M."/>
            <person name="Guda C."/>
            <person name="Hadaegh A."/>
            <person name="Iglesias-Rodriguez M.D."/>
            <person name="Jenkins J."/>
            <person name="Jones B.M."/>
            <person name="Lawson T."/>
            <person name="Leese F."/>
            <person name="Lindquist E."/>
            <person name="Lobanov A."/>
            <person name="Lomsadze A."/>
            <person name="Malik S.B."/>
            <person name="Marsh M.E."/>
            <person name="Mackinder L."/>
            <person name="Mock T."/>
            <person name="Mueller-Roeber B."/>
            <person name="Pagarete A."/>
            <person name="Parker M."/>
            <person name="Probert I."/>
            <person name="Quesneville H."/>
            <person name="Raines C."/>
            <person name="Rensing S.A."/>
            <person name="Riano-Pachon D.M."/>
            <person name="Richier S."/>
            <person name="Rokitta S."/>
            <person name="Shiraiwa Y."/>
            <person name="Soanes D.M."/>
            <person name="van der Giezen M."/>
            <person name="Wahlund T.M."/>
            <person name="Williams B."/>
            <person name="Wilson W."/>
            <person name="Wolfe G."/>
            <person name="Wurch L.L."/>
        </authorList>
    </citation>
    <scope>NUCLEOTIDE SEQUENCE</scope>
</reference>
<keyword evidence="3 8" id="KW-0645">Protease</keyword>
<comment type="similarity">
    <text evidence="2 7 8">Belongs to the peptidase C12 family.</text>
</comment>
<dbReference type="Proteomes" id="UP000013827">
    <property type="component" value="Unassembled WGS sequence"/>
</dbReference>
<evidence type="ECO:0000256" key="2">
    <source>
        <dbReference type="ARBA" id="ARBA00009326"/>
    </source>
</evidence>
<dbReference type="HOGENOM" id="CLU_1162972_0_0_1"/>
<dbReference type="GO" id="GO:0006511">
    <property type="term" value="P:ubiquitin-dependent protein catabolic process"/>
    <property type="evidence" value="ECO:0007669"/>
    <property type="project" value="UniProtKB-UniRule"/>
</dbReference>
<keyword evidence="11" id="KW-1185">Reference proteome</keyword>
<keyword evidence="6 8" id="KW-0788">Thiol protease</keyword>
<organism evidence="10 11">
    <name type="scientific">Emiliania huxleyi (strain CCMP1516)</name>
    <dbReference type="NCBI Taxonomy" id="280463"/>
    <lineage>
        <taxon>Eukaryota</taxon>
        <taxon>Haptista</taxon>
        <taxon>Haptophyta</taxon>
        <taxon>Prymnesiophyceae</taxon>
        <taxon>Isochrysidales</taxon>
        <taxon>Noelaerhabdaceae</taxon>
        <taxon>Emiliania</taxon>
    </lineage>
</organism>
<evidence type="ECO:0000256" key="6">
    <source>
        <dbReference type="ARBA" id="ARBA00022807"/>
    </source>
</evidence>
<dbReference type="GeneID" id="17274999"/>
<evidence type="ECO:0000256" key="5">
    <source>
        <dbReference type="ARBA" id="ARBA00022801"/>
    </source>
</evidence>
<evidence type="ECO:0000256" key="3">
    <source>
        <dbReference type="ARBA" id="ARBA00022670"/>
    </source>
</evidence>
<evidence type="ECO:0000256" key="7">
    <source>
        <dbReference type="PROSITE-ProRule" id="PRU01393"/>
    </source>
</evidence>
<dbReference type="eggNOG" id="KOG1415">
    <property type="taxonomic scope" value="Eukaryota"/>
</dbReference>
<dbReference type="SUPFAM" id="SSF54001">
    <property type="entry name" value="Cysteine proteinases"/>
    <property type="match status" value="1"/>
</dbReference>
<proteinExistence type="inferred from homology"/>
<dbReference type="EnsemblProtists" id="EOD29726">
    <property type="protein sequence ID" value="EOD29726"/>
    <property type="gene ID" value="EMIHUDRAFT_113629"/>
</dbReference>
<evidence type="ECO:0000256" key="4">
    <source>
        <dbReference type="ARBA" id="ARBA00022786"/>
    </source>
</evidence>
<comment type="caution">
    <text evidence="7">Lacks conserved residue(s) required for the propagation of feature annotation.</text>
</comment>
<dbReference type="EC" id="3.4.19.12" evidence="8"/>
<dbReference type="GO" id="GO:0004843">
    <property type="term" value="F:cysteine-type deubiquitinase activity"/>
    <property type="evidence" value="ECO:0007669"/>
    <property type="project" value="UniProtKB-EC"/>
</dbReference>
<accession>A0A0D3K1U1</accession>
<dbReference type="PANTHER" id="PTHR10589:SF17">
    <property type="entry name" value="UBIQUITIN CARBOXYL-TERMINAL HYDROLASE"/>
    <property type="match status" value="1"/>
</dbReference>